<keyword evidence="3" id="KW-1185">Reference proteome</keyword>
<feature type="region of interest" description="Disordered" evidence="1">
    <location>
        <begin position="265"/>
        <end position="286"/>
    </location>
</feature>
<sequence length="356" mass="37629">MDSMFKATGAAVLPASDGQDTARIVEDFGPIGDRMPEEPTPVGFEEASDIKSELGGVLTGALDPLFRPPCRFPELSSRPGGHLDTPSPAVSLTAVTSSRVDTGCASFDVAGEGTAFESYGCIRPSMNNRNDAKIDESGSISPIGSRAESSPPPRKEALFKGMAPPTIEFSTTFNGQLGPLDHHHHHQEDVGRGNVPGAVNALLPPASSSTALQDPRKPQPSLAIVIPAPWGPCHVVNNFFISYVGQRDSPVNQAPSTVVGETIFGGPSGSFTSRPAQTLPPGNHASTTSFPDEICQCSPTPSACSCDDRNVVTNNFYLTLPAAPNAPRSFPDAPAASYRRRPRRPTACRNFRDAPR</sequence>
<feature type="region of interest" description="Disordered" evidence="1">
    <location>
        <begin position="127"/>
        <end position="156"/>
    </location>
</feature>
<accession>A0A7J6PQ59</accession>
<organism evidence="2 3">
    <name type="scientific">Perkinsus olseni</name>
    <name type="common">Perkinsus atlanticus</name>
    <dbReference type="NCBI Taxonomy" id="32597"/>
    <lineage>
        <taxon>Eukaryota</taxon>
        <taxon>Sar</taxon>
        <taxon>Alveolata</taxon>
        <taxon>Perkinsozoa</taxon>
        <taxon>Perkinsea</taxon>
        <taxon>Perkinsida</taxon>
        <taxon>Perkinsidae</taxon>
        <taxon>Perkinsus</taxon>
    </lineage>
</organism>
<protein>
    <submittedName>
        <fullName evidence="2">Uncharacterized protein</fullName>
    </submittedName>
</protein>
<dbReference type="Proteomes" id="UP000553632">
    <property type="component" value="Unassembled WGS sequence"/>
</dbReference>
<evidence type="ECO:0000256" key="1">
    <source>
        <dbReference type="SAM" id="MobiDB-lite"/>
    </source>
</evidence>
<comment type="caution">
    <text evidence="2">The sequence shown here is derived from an EMBL/GenBank/DDBJ whole genome shotgun (WGS) entry which is preliminary data.</text>
</comment>
<evidence type="ECO:0000313" key="3">
    <source>
        <dbReference type="Proteomes" id="UP000553632"/>
    </source>
</evidence>
<dbReference type="AlphaFoldDB" id="A0A7J6PQ59"/>
<reference evidence="2 3" key="1">
    <citation type="submission" date="2020-04" db="EMBL/GenBank/DDBJ databases">
        <title>Perkinsus olseni comparative genomics.</title>
        <authorList>
            <person name="Bogema D.R."/>
        </authorList>
    </citation>
    <scope>NUCLEOTIDE SEQUENCE [LARGE SCALE GENOMIC DNA]</scope>
    <source>
        <strain evidence="2 3">ATCC PRA-207</strain>
    </source>
</reference>
<dbReference type="EMBL" id="JABANO010038606">
    <property type="protein sequence ID" value="KAF4698274.1"/>
    <property type="molecule type" value="Genomic_DNA"/>
</dbReference>
<gene>
    <name evidence="2" type="ORF">FOZ63_025613</name>
</gene>
<feature type="region of interest" description="Disordered" evidence="1">
    <location>
        <begin position="326"/>
        <end position="356"/>
    </location>
</feature>
<proteinExistence type="predicted"/>
<name>A0A7J6PQ59_PEROL</name>
<feature type="region of interest" description="Disordered" evidence="1">
    <location>
        <begin position="176"/>
        <end position="217"/>
    </location>
</feature>
<evidence type="ECO:0000313" key="2">
    <source>
        <dbReference type="EMBL" id="KAF4698274.1"/>
    </source>
</evidence>